<sequence>MVRTRAQEKAGDKGVDQEVKATTAKGTPKKRTHSKTEASNTSKKLDSNKKAKKETDDQPAVDKQNKSAASNKSGAASSHPKIKSLIERYGSIPLLDTELEDPMSPKPETILALLLNAMFSSARISHELAAKTIATAIKADYHKIDTLRKSSWDERTQVLTDGGYTRYREKTATALGELVELIDEKYNGDLNNLLPKSRTDSSPSEIRTRLKEIKGLGDVGVDIFMDTAQAVWPCLAPFLDPRSAKTAVALGIPGDAQTLWSTKDIDRDPVKMCKLASALTNVRLDKREKEFQ</sequence>
<dbReference type="Proteomes" id="UP001345827">
    <property type="component" value="Unassembled WGS sequence"/>
</dbReference>
<reference evidence="2 3" key="1">
    <citation type="submission" date="2023-06" db="EMBL/GenBank/DDBJ databases">
        <title>Black Yeasts Isolated from many extreme environments.</title>
        <authorList>
            <person name="Coleine C."/>
            <person name="Stajich J.E."/>
            <person name="Selbmann L."/>
        </authorList>
    </citation>
    <scope>NUCLEOTIDE SEQUENCE [LARGE SCALE GENOMIC DNA]</scope>
    <source>
        <strain evidence="2 3">CCFEE 5887</strain>
    </source>
</reference>
<dbReference type="AlphaFoldDB" id="A0AAV9PY62"/>
<evidence type="ECO:0000313" key="3">
    <source>
        <dbReference type="Proteomes" id="UP001345827"/>
    </source>
</evidence>
<organism evidence="2 3">
    <name type="scientific">Vermiconidia calcicola</name>
    <dbReference type="NCBI Taxonomy" id="1690605"/>
    <lineage>
        <taxon>Eukaryota</taxon>
        <taxon>Fungi</taxon>
        <taxon>Dikarya</taxon>
        <taxon>Ascomycota</taxon>
        <taxon>Pezizomycotina</taxon>
        <taxon>Dothideomycetes</taxon>
        <taxon>Dothideomycetidae</taxon>
        <taxon>Mycosphaerellales</taxon>
        <taxon>Extremaceae</taxon>
        <taxon>Vermiconidia</taxon>
    </lineage>
</organism>
<feature type="region of interest" description="Disordered" evidence="1">
    <location>
        <begin position="1"/>
        <end position="82"/>
    </location>
</feature>
<dbReference type="EMBL" id="JAXLQG010000016">
    <property type="protein sequence ID" value="KAK5531889.1"/>
    <property type="molecule type" value="Genomic_DNA"/>
</dbReference>
<keyword evidence="3" id="KW-1185">Reference proteome</keyword>
<evidence type="ECO:0000256" key="1">
    <source>
        <dbReference type="SAM" id="MobiDB-lite"/>
    </source>
</evidence>
<feature type="compositionally biased region" description="Low complexity" evidence="1">
    <location>
        <begin position="66"/>
        <end position="78"/>
    </location>
</feature>
<gene>
    <name evidence="2" type="ORF">LTR25_008219</name>
</gene>
<accession>A0AAV9PY62</accession>
<comment type="caution">
    <text evidence="2">The sequence shown here is derived from an EMBL/GenBank/DDBJ whole genome shotgun (WGS) entry which is preliminary data.</text>
</comment>
<evidence type="ECO:0008006" key="4">
    <source>
        <dbReference type="Google" id="ProtNLM"/>
    </source>
</evidence>
<feature type="compositionally biased region" description="Basic and acidic residues" evidence="1">
    <location>
        <begin position="1"/>
        <end position="19"/>
    </location>
</feature>
<evidence type="ECO:0000313" key="2">
    <source>
        <dbReference type="EMBL" id="KAK5531889.1"/>
    </source>
</evidence>
<feature type="compositionally biased region" description="Basic and acidic residues" evidence="1">
    <location>
        <begin position="43"/>
        <end position="56"/>
    </location>
</feature>
<protein>
    <recommendedName>
        <fullName evidence="4">HhH-GPD domain-containing protein</fullName>
    </recommendedName>
</protein>
<proteinExistence type="predicted"/>
<name>A0AAV9PY62_9PEZI</name>